<dbReference type="PANTHER" id="PTHR20208:SF13">
    <property type="entry name" value="STRUCTURE-SPECIFIC ENDONUCLEASE SUBUNIT SLX1"/>
    <property type="match status" value="1"/>
</dbReference>
<evidence type="ECO:0000259" key="3">
    <source>
        <dbReference type="PROSITE" id="PS50164"/>
    </source>
</evidence>
<dbReference type="Proteomes" id="UP001431209">
    <property type="component" value="Unassembled WGS sequence"/>
</dbReference>
<dbReference type="InterPro" id="IPR050381">
    <property type="entry name" value="SLX1_endonuclease"/>
</dbReference>
<evidence type="ECO:0000313" key="5">
    <source>
        <dbReference type="Proteomes" id="UP001431209"/>
    </source>
</evidence>
<protein>
    <submittedName>
        <fullName evidence="4">Structure-specific endonuclease subunit SLX1</fullName>
    </submittedName>
</protein>
<evidence type="ECO:0000256" key="2">
    <source>
        <dbReference type="ARBA" id="ARBA00022833"/>
    </source>
</evidence>
<dbReference type="SUPFAM" id="SSF82771">
    <property type="entry name" value="GIY-YIG endonuclease"/>
    <property type="match status" value="1"/>
</dbReference>
<dbReference type="Gene3D" id="3.40.1440.10">
    <property type="entry name" value="GIY-YIG endonuclease"/>
    <property type="match status" value="1"/>
</dbReference>
<dbReference type="AlphaFoldDB" id="A0AAW2YYR1"/>
<name>A0AAW2YYR1_9EUKA</name>
<reference evidence="4 5" key="1">
    <citation type="submission" date="2024-03" db="EMBL/GenBank/DDBJ databases">
        <title>The Acrasis kona genome and developmental transcriptomes reveal deep origins of eukaryotic multicellular pathways.</title>
        <authorList>
            <person name="Sheikh S."/>
            <person name="Fu C.-J."/>
            <person name="Brown M.W."/>
            <person name="Baldauf S.L."/>
        </authorList>
    </citation>
    <scope>NUCLEOTIDE SEQUENCE [LARGE SCALE GENOMIC DNA]</scope>
    <source>
        <strain evidence="4 5">ATCC MYA-3509</strain>
    </source>
</reference>
<dbReference type="Pfam" id="PF01541">
    <property type="entry name" value="GIY-YIG"/>
    <property type="match status" value="1"/>
</dbReference>
<dbReference type="PROSITE" id="PS50164">
    <property type="entry name" value="GIY_YIG"/>
    <property type="match status" value="1"/>
</dbReference>
<dbReference type="GO" id="GO:0004519">
    <property type="term" value="F:endonuclease activity"/>
    <property type="evidence" value="ECO:0007669"/>
    <property type="project" value="UniProtKB-KW"/>
</dbReference>
<evidence type="ECO:0000256" key="1">
    <source>
        <dbReference type="ARBA" id="ARBA00022771"/>
    </source>
</evidence>
<proteinExistence type="predicted"/>
<keyword evidence="4" id="KW-0255">Endonuclease</keyword>
<keyword evidence="4" id="KW-0378">Hydrolase</keyword>
<accession>A0AAW2YYR1</accession>
<evidence type="ECO:0000313" key="4">
    <source>
        <dbReference type="EMBL" id="KAL0482290.1"/>
    </source>
</evidence>
<dbReference type="GO" id="GO:0008270">
    <property type="term" value="F:zinc ion binding"/>
    <property type="evidence" value="ECO:0007669"/>
    <property type="project" value="UniProtKB-KW"/>
</dbReference>
<keyword evidence="1" id="KW-0863">Zinc-finger</keyword>
<organism evidence="4 5">
    <name type="scientific">Acrasis kona</name>
    <dbReference type="NCBI Taxonomy" id="1008807"/>
    <lineage>
        <taxon>Eukaryota</taxon>
        <taxon>Discoba</taxon>
        <taxon>Heterolobosea</taxon>
        <taxon>Tetramitia</taxon>
        <taxon>Eutetramitia</taxon>
        <taxon>Acrasidae</taxon>
        <taxon>Acrasis</taxon>
    </lineage>
</organism>
<sequence length="169" mass="19373">MIYSKFSCYLISSNYGKNGRTYVGVTSNLKKRIRQHNGEIVGGAKSTANKGVWSYVCILTGFKSQRDALQFEWRMHHPPKKGRSGIKGRLNNMQDIFKLDKWTKNSELVELDKMKLIWINQEHMKNLSDSLPSIYDPTYPDRAIDEPLKVDADVGCSTDLHYKVKDLGD</sequence>
<keyword evidence="1" id="KW-0479">Metal-binding</keyword>
<comment type="caution">
    <text evidence="4">The sequence shown here is derived from an EMBL/GenBank/DDBJ whole genome shotgun (WGS) entry which is preliminary data.</text>
</comment>
<keyword evidence="2" id="KW-0862">Zinc</keyword>
<feature type="domain" description="GIY-YIG" evidence="3">
    <location>
        <begin position="4"/>
        <end position="92"/>
    </location>
</feature>
<keyword evidence="4" id="KW-0540">Nuclease</keyword>
<dbReference type="EMBL" id="JAOPGA020000840">
    <property type="protein sequence ID" value="KAL0482290.1"/>
    <property type="molecule type" value="Genomic_DNA"/>
</dbReference>
<dbReference type="PANTHER" id="PTHR20208">
    <property type="entry name" value="STRUCTURE-SPECIFIC ENDONUCLEASE SUBUNIT SLX1"/>
    <property type="match status" value="1"/>
</dbReference>
<gene>
    <name evidence="4" type="ORF">AKO1_012924</name>
</gene>
<dbReference type="InterPro" id="IPR000305">
    <property type="entry name" value="GIY-YIG_endonuc"/>
</dbReference>
<keyword evidence="5" id="KW-1185">Reference proteome</keyword>
<dbReference type="InterPro" id="IPR035901">
    <property type="entry name" value="GIY-YIG_endonuc_sf"/>
</dbReference>